<feature type="compositionally biased region" description="Low complexity" evidence="1">
    <location>
        <begin position="78"/>
        <end position="90"/>
    </location>
</feature>
<evidence type="ECO:0000313" key="3">
    <source>
        <dbReference type="Proteomes" id="UP001174909"/>
    </source>
</evidence>
<keyword evidence="3" id="KW-1185">Reference proteome</keyword>
<accession>A0AA35X3T4</accession>
<feature type="region of interest" description="Disordered" evidence="1">
    <location>
        <begin position="194"/>
        <end position="214"/>
    </location>
</feature>
<feature type="region of interest" description="Disordered" evidence="1">
    <location>
        <begin position="64"/>
        <end position="96"/>
    </location>
</feature>
<name>A0AA35X3T4_GEOBA</name>
<evidence type="ECO:0000313" key="2">
    <source>
        <dbReference type="EMBL" id="CAI8037030.1"/>
    </source>
</evidence>
<gene>
    <name evidence="2" type="ORF">GBAR_LOCUS20724</name>
</gene>
<feature type="compositionally biased region" description="Acidic residues" evidence="1">
    <location>
        <begin position="1"/>
        <end position="10"/>
    </location>
</feature>
<feature type="region of interest" description="Disordered" evidence="1">
    <location>
        <begin position="555"/>
        <end position="591"/>
    </location>
</feature>
<feature type="compositionally biased region" description="Low complexity" evidence="1">
    <location>
        <begin position="319"/>
        <end position="330"/>
    </location>
</feature>
<feature type="compositionally biased region" description="Basic and acidic residues" evidence="1">
    <location>
        <begin position="11"/>
        <end position="24"/>
    </location>
</feature>
<feature type="region of interest" description="Disordered" evidence="1">
    <location>
        <begin position="133"/>
        <end position="162"/>
    </location>
</feature>
<dbReference type="AlphaFoldDB" id="A0AA35X3T4"/>
<feature type="compositionally biased region" description="Basic residues" evidence="1">
    <location>
        <begin position="153"/>
        <end position="162"/>
    </location>
</feature>
<comment type="caution">
    <text evidence="2">The sequence shown here is derived from an EMBL/GenBank/DDBJ whole genome shotgun (WGS) entry which is preliminary data.</text>
</comment>
<feature type="region of interest" description="Disordered" evidence="1">
    <location>
        <begin position="305"/>
        <end position="375"/>
    </location>
</feature>
<evidence type="ECO:0000256" key="1">
    <source>
        <dbReference type="SAM" id="MobiDB-lite"/>
    </source>
</evidence>
<organism evidence="2 3">
    <name type="scientific">Geodia barretti</name>
    <name type="common">Barrett's horny sponge</name>
    <dbReference type="NCBI Taxonomy" id="519541"/>
    <lineage>
        <taxon>Eukaryota</taxon>
        <taxon>Metazoa</taxon>
        <taxon>Porifera</taxon>
        <taxon>Demospongiae</taxon>
        <taxon>Heteroscleromorpha</taxon>
        <taxon>Tetractinellida</taxon>
        <taxon>Astrophorina</taxon>
        <taxon>Geodiidae</taxon>
        <taxon>Geodia</taxon>
    </lineage>
</organism>
<feature type="compositionally biased region" description="Basic and acidic residues" evidence="1">
    <location>
        <begin position="420"/>
        <end position="433"/>
    </location>
</feature>
<feature type="region of interest" description="Disordered" evidence="1">
    <location>
        <begin position="1"/>
        <end position="24"/>
    </location>
</feature>
<proteinExistence type="predicted"/>
<protein>
    <submittedName>
        <fullName evidence="2">Uncharacterized protein</fullName>
    </submittedName>
</protein>
<feature type="region of interest" description="Disordered" evidence="1">
    <location>
        <begin position="391"/>
        <end position="438"/>
    </location>
</feature>
<reference evidence="2" key="1">
    <citation type="submission" date="2023-03" db="EMBL/GenBank/DDBJ databases">
        <authorList>
            <person name="Steffen K."/>
            <person name="Cardenas P."/>
        </authorList>
    </citation>
    <scope>NUCLEOTIDE SEQUENCE</scope>
</reference>
<dbReference type="EMBL" id="CASHTH010002909">
    <property type="protein sequence ID" value="CAI8037030.1"/>
    <property type="molecule type" value="Genomic_DNA"/>
</dbReference>
<dbReference type="Proteomes" id="UP001174909">
    <property type="component" value="Unassembled WGS sequence"/>
</dbReference>
<sequence length="591" mass="66152">MSTVEEETEGSSERESGNENFERGILRNGRRYTNVFKRIYLKYDREFDSDESAGEILSDLEGFAEDEEEINRQQRKQLPPCLLPSPALSSDSEEDQELTALLHQKVVKVKKEICWDEEEEKLRKKSQLKKVVRADYSSSDAESETSDSEGTRRPIRPRRRRRRRRKQWKKGCGWVYLDGGDVSETLYETEYPSECDPSQVQSEPEEVGWSTPPPRLELPRVAYSTPRAPKHLRRHSAGFTDEAIIELGKRLSAPIAELGKRLAAPITEMGKTLSDPVAELDKTLPVPTAKRDPIAEEDKMLPVPIANQDTPRTDEGSDFDSGGFVSGYDSASEYLSGPGECLQQRDPNSDSDNLEYIGSPNFPLVGTGPGSPELLPPPLPLSPSRFDENFPVISENHPQGTDRGGNGRNLQDLNKCASPKTDERSCDGPRDPHVTSPTGNTYTNITYVTYCTGGTSHSSCSTCYMPQCYHSSHHHPHRYPYCHHPPPSHFSSAPSTTTCNYCPLEAVVNRASPDNIHKLVDPDSVQILVNPEIFRNLVDFETVRKAVDPESVPYTVNPEAVNTQAKKRKLDIEQSDPLPNGTEPPPKKQCY</sequence>